<dbReference type="OrthoDB" id="547419at2"/>
<evidence type="ECO:0008006" key="3">
    <source>
        <dbReference type="Google" id="ProtNLM"/>
    </source>
</evidence>
<reference evidence="1 2" key="1">
    <citation type="submission" date="2018-03" db="EMBL/GenBank/DDBJ databases">
        <title>Genomic Encyclopedia of Archaeal and Bacterial Type Strains, Phase II (KMG-II): from individual species to whole genera.</title>
        <authorList>
            <person name="Goeker M."/>
        </authorList>
    </citation>
    <scope>NUCLEOTIDE SEQUENCE [LARGE SCALE GENOMIC DNA]</scope>
    <source>
        <strain evidence="1 2">DSM 100212</strain>
    </source>
</reference>
<dbReference type="AlphaFoldDB" id="A0A2T0X0K8"/>
<organism evidence="1 2">
    <name type="scientific">Donghicola tyrosinivorans</name>
    <dbReference type="NCBI Taxonomy" id="1652492"/>
    <lineage>
        <taxon>Bacteria</taxon>
        <taxon>Pseudomonadati</taxon>
        <taxon>Pseudomonadota</taxon>
        <taxon>Alphaproteobacteria</taxon>
        <taxon>Rhodobacterales</taxon>
        <taxon>Roseobacteraceae</taxon>
        <taxon>Donghicola</taxon>
    </lineage>
</organism>
<dbReference type="InterPro" id="IPR027417">
    <property type="entry name" value="P-loop_NTPase"/>
</dbReference>
<protein>
    <recommendedName>
        <fullName evidence="3">Sulfotransferase domain-containing protein</fullName>
    </recommendedName>
</protein>
<accession>A0A2T0X0K8</accession>
<dbReference type="Proteomes" id="UP000238392">
    <property type="component" value="Unassembled WGS sequence"/>
</dbReference>
<sequence length="370" mass="42219">MQLSVLHEATSKSQPRTLIIHIGHHKTGSTSVQHALALEQVKINGIAPFYGAALTHNHLVRHGKEIVKETNKASVGHQYFLELANGMRQNFANTDNRICVISAEDFEHFSPSHLRKLVNTYFATMFDVVKVICYVRPHLQRTVSSFTETTKIGACTDDMETYFQQCTESGIFLFAPDLAKWRKVFGDNFIVRPSIRSEMQGGSLINDLFMSTLDAPQIAVAEVDNQNESLSLEDLLRVKFLHKQLRKRTRGFHHAYGWTLMRLTEKLPKSRTATKIQMHRSLAERVHAFYLEDARELDATYFGGSPLMQTALQEGLDNACETAQPSTAQQVFTKSEIRSLRLAALMINELLMNEEQRWPEFLHQRRLDAM</sequence>
<evidence type="ECO:0000313" key="1">
    <source>
        <dbReference type="EMBL" id="PRY92470.1"/>
    </source>
</evidence>
<comment type="caution">
    <text evidence="1">The sequence shown here is derived from an EMBL/GenBank/DDBJ whole genome shotgun (WGS) entry which is preliminary data.</text>
</comment>
<dbReference type="RefSeq" id="WP_106262984.1">
    <property type="nucleotide sequence ID" value="NZ_PVTQ01000002.1"/>
</dbReference>
<dbReference type="SUPFAM" id="SSF52540">
    <property type="entry name" value="P-loop containing nucleoside triphosphate hydrolases"/>
    <property type="match status" value="1"/>
</dbReference>
<dbReference type="EMBL" id="PVTQ01000002">
    <property type="protein sequence ID" value="PRY92470.1"/>
    <property type="molecule type" value="Genomic_DNA"/>
</dbReference>
<dbReference type="Gene3D" id="3.40.50.300">
    <property type="entry name" value="P-loop containing nucleotide triphosphate hydrolases"/>
    <property type="match status" value="1"/>
</dbReference>
<keyword evidence="2" id="KW-1185">Reference proteome</keyword>
<gene>
    <name evidence="1" type="ORF">CLV74_102385</name>
</gene>
<evidence type="ECO:0000313" key="2">
    <source>
        <dbReference type="Proteomes" id="UP000238392"/>
    </source>
</evidence>
<name>A0A2T0X0K8_9RHOB</name>
<proteinExistence type="predicted"/>